<reference evidence="2" key="1">
    <citation type="submission" date="2019-08" db="EMBL/GenBank/DDBJ databases">
        <authorList>
            <person name="Kucharzyk K."/>
            <person name="Murdoch R.W."/>
            <person name="Higgins S."/>
            <person name="Loffler F."/>
        </authorList>
    </citation>
    <scope>NUCLEOTIDE SEQUENCE</scope>
</reference>
<sequence>MRGIADLFHKRYGEGAGAVDICDRGAGDRAKEAGAHDGDVGRAAGSRAGKGLRHLHKIGAGAAFFKEAAKDEEGGDQSRGDAERHGEYSLIGEIDLFDHFGHGE</sequence>
<accession>A0A645JHI3</accession>
<gene>
    <name evidence="2" type="ORF">SDC9_210309</name>
</gene>
<evidence type="ECO:0000256" key="1">
    <source>
        <dbReference type="SAM" id="MobiDB-lite"/>
    </source>
</evidence>
<name>A0A645JHI3_9ZZZZ</name>
<comment type="caution">
    <text evidence="2">The sequence shown here is derived from an EMBL/GenBank/DDBJ whole genome shotgun (WGS) entry which is preliminary data.</text>
</comment>
<dbReference type="EMBL" id="VSSQ01140724">
    <property type="protein sequence ID" value="MPN62560.1"/>
    <property type="molecule type" value="Genomic_DNA"/>
</dbReference>
<feature type="region of interest" description="Disordered" evidence="1">
    <location>
        <begin position="68"/>
        <end position="87"/>
    </location>
</feature>
<dbReference type="AlphaFoldDB" id="A0A645JHI3"/>
<protein>
    <submittedName>
        <fullName evidence="2">Uncharacterized protein</fullName>
    </submittedName>
</protein>
<organism evidence="2">
    <name type="scientific">bioreactor metagenome</name>
    <dbReference type="NCBI Taxonomy" id="1076179"/>
    <lineage>
        <taxon>unclassified sequences</taxon>
        <taxon>metagenomes</taxon>
        <taxon>ecological metagenomes</taxon>
    </lineage>
</organism>
<evidence type="ECO:0000313" key="2">
    <source>
        <dbReference type="EMBL" id="MPN62560.1"/>
    </source>
</evidence>
<proteinExistence type="predicted"/>